<proteinExistence type="inferred from homology"/>
<dbReference type="GO" id="GO:0005886">
    <property type="term" value="C:plasma membrane"/>
    <property type="evidence" value="ECO:0007669"/>
    <property type="project" value="UniProtKB-SubCell"/>
</dbReference>
<dbReference type="InterPro" id="IPR032394">
    <property type="entry name" value="Anoct_dimer"/>
</dbReference>
<organism evidence="11 12">
    <name type="scientific">Xiphophorus maculatus</name>
    <name type="common">Southern platyfish</name>
    <name type="synonym">Platypoecilus maculatus</name>
    <dbReference type="NCBI Taxonomy" id="8083"/>
    <lineage>
        <taxon>Eukaryota</taxon>
        <taxon>Metazoa</taxon>
        <taxon>Chordata</taxon>
        <taxon>Craniata</taxon>
        <taxon>Vertebrata</taxon>
        <taxon>Euteleostomi</taxon>
        <taxon>Actinopterygii</taxon>
        <taxon>Neopterygii</taxon>
        <taxon>Teleostei</taxon>
        <taxon>Neoteleostei</taxon>
        <taxon>Acanthomorphata</taxon>
        <taxon>Ovalentaria</taxon>
        <taxon>Atherinomorphae</taxon>
        <taxon>Cyprinodontiformes</taxon>
        <taxon>Poeciliidae</taxon>
        <taxon>Poeciliinae</taxon>
        <taxon>Xiphophorus</taxon>
    </lineage>
</organism>
<dbReference type="PANTHER" id="PTHR12308">
    <property type="entry name" value="ANOCTAMIN"/>
    <property type="match status" value="1"/>
</dbReference>
<evidence type="ECO:0000256" key="4">
    <source>
        <dbReference type="ARBA" id="ARBA00022692"/>
    </source>
</evidence>
<evidence type="ECO:0000256" key="1">
    <source>
        <dbReference type="ARBA" id="ARBA00004651"/>
    </source>
</evidence>
<feature type="domain" description="Anoctamin transmembrane" evidence="9">
    <location>
        <begin position="47"/>
        <end position="112"/>
    </location>
</feature>
<dbReference type="OMA" id="QILHEYW"/>
<dbReference type="Pfam" id="PF04547">
    <property type="entry name" value="Anoctamin"/>
    <property type="match status" value="1"/>
</dbReference>
<dbReference type="InterPro" id="IPR007632">
    <property type="entry name" value="Anoctamin"/>
</dbReference>
<keyword evidence="4 8" id="KW-0812">Transmembrane</keyword>
<reference evidence="11" key="4">
    <citation type="submission" date="2025-09" db="UniProtKB">
        <authorList>
            <consortium name="Ensembl"/>
        </authorList>
    </citation>
    <scope>IDENTIFICATION</scope>
    <source>
        <strain evidence="11">JP 163 A</strain>
    </source>
</reference>
<comment type="caution">
    <text evidence="8">Lacks conserved residue(s) required for the propagation of feature annotation.</text>
</comment>
<dbReference type="InterPro" id="IPR049452">
    <property type="entry name" value="Anoctamin_TM"/>
</dbReference>
<comment type="subcellular location">
    <subcellularLocation>
        <location evidence="1">Cell membrane</location>
        <topology evidence="1">Multi-pass membrane protein</topology>
    </subcellularLocation>
    <subcellularLocation>
        <location evidence="8">Membrane</location>
        <topology evidence="8">Multi-pass membrane protein</topology>
    </subcellularLocation>
</comment>
<evidence type="ECO:0000259" key="9">
    <source>
        <dbReference type="Pfam" id="PF04547"/>
    </source>
</evidence>
<evidence type="ECO:0000256" key="2">
    <source>
        <dbReference type="ARBA" id="ARBA00009671"/>
    </source>
</evidence>
<dbReference type="Pfam" id="PF16178">
    <property type="entry name" value="Anoct_dimer"/>
    <property type="match status" value="1"/>
</dbReference>
<name>A0A3B5QTP5_XIPMA</name>
<feature type="domain" description="Anoctamin dimerisation" evidence="10">
    <location>
        <begin position="1"/>
        <end position="44"/>
    </location>
</feature>
<keyword evidence="7" id="KW-0325">Glycoprotein</keyword>
<accession>A0A3B5QTP5</accession>
<dbReference type="GO" id="GO:0046983">
    <property type="term" value="F:protein dimerization activity"/>
    <property type="evidence" value="ECO:0007669"/>
    <property type="project" value="InterPro"/>
</dbReference>
<evidence type="ECO:0000313" key="12">
    <source>
        <dbReference type="Proteomes" id="UP000002852"/>
    </source>
</evidence>
<reference evidence="11" key="3">
    <citation type="submission" date="2025-08" db="UniProtKB">
        <authorList>
            <consortium name="Ensembl"/>
        </authorList>
    </citation>
    <scope>IDENTIFICATION</scope>
    <source>
        <strain evidence="11">JP 163 A</strain>
    </source>
</reference>
<dbReference type="GeneTree" id="ENSGT00940000158551"/>
<keyword evidence="12" id="KW-1185">Reference proteome</keyword>
<evidence type="ECO:0000256" key="6">
    <source>
        <dbReference type="ARBA" id="ARBA00023136"/>
    </source>
</evidence>
<comment type="similarity">
    <text evidence="2 8">Belongs to the anoctamin family.</text>
</comment>
<feature type="transmembrane region" description="Helical" evidence="8">
    <location>
        <begin position="55"/>
        <end position="83"/>
    </location>
</feature>
<protein>
    <recommendedName>
        <fullName evidence="8">Anoctamin</fullName>
    </recommendedName>
</protein>
<dbReference type="AlphaFoldDB" id="A0A3B5QTP5"/>
<keyword evidence="6 8" id="KW-0472">Membrane</keyword>
<dbReference type="Ensembl" id="ENSXMAT00000026416.1">
    <property type="protein sequence ID" value="ENSXMAP00000034684.1"/>
    <property type="gene ID" value="ENSXMAG00000028627.1"/>
</dbReference>
<evidence type="ECO:0000313" key="11">
    <source>
        <dbReference type="Ensembl" id="ENSXMAP00000034684.1"/>
    </source>
</evidence>
<evidence type="ECO:0000256" key="8">
    <source>
        <dbReference type="RuleBase" id="RU280814"/>
    </source>
</evidence>
<dbReference type="InParanoid" id="A0A3B5QTP5"/>
<reference evidence="12" key="2">
    <citation type="journal article" date="2013" name="Nat. Genet.">
        <title>The genome of the platyfish, Xiphophorus maculatus, provides insights into evolutionary adaptation and several complex traits.</title>
        <authorList>
            <person name="Schartl M."/>
            <person name="Walter R.B."/>
            <person name="Shen Y."/>
            <person name="Garcia T."/>
            <person name="Catchen J."/>
            <person name="Amores A."/>
            <person name="Braasch I."/>
            <person name="Chalopin D."/>
            <person name="Volff J.N."/>
            <person name="Lesch K.P."/>
            <person name="Bisazza A."/>
            <person name="Minx P."/>
            <person name="Hillier L."/>
            <person name="Wilson R.K."/>
            <person name="Fuerstenberg S."/>
            <person name="Boore J."/>
            <person name="Searle S."/>
            <person name="Postlethwait J.H."/>
            <person name="Warren W.C."/>
        </authorList>
    </citation>
    <scope>NUCLEOTIDE SEQUENCE [LARGE SCALE GENOMIC DNA]</scope>
    <source>
        <strain evidence="12">JP 163 A</strain>
    </source>
</reference>
<evidence type="ECO:0000256" key="3">
    <source>
        <dbReference type="ARBA" id="ARBA00022475"/>
    </source>
</evidence>
<dbReference type="GO" id="GO:0005254">
    <property type="term" value="F:chloride channel activity"/>
    <property type="evidence" value="ECO:0007669"/>
    <property type="project" value="TreeGrafter"/>
</dbReference>
<keyword evidence="5 8" id="KW-1133">Transmembrane helix</keyword>
<evidence type="ECO:0000256" key="7">
    <source>
        <dbReference type="ARBA" id="ARBA00023180"/>
    </source>
</evidence>
<dbReference type="Proteomes" id="UP000002852">
    <property type="component" value="Unassembled WGS sequence"/>
</dbReference>
<reference evidence="12" key="1">
    <citation type="submission" date="2012-01" db="EMBL/GenBank/DDBJ databases">
        <authorList>
            <person name="Walter R."/>
            <person name="Schartl M."/>
            <person name="Warren W."/>
        </authorList>
    </citation>
    <scope>NUCLEOTIDE SEQUENCE [LARGE SCALE GENOMIC DNA]</scope>
    <source>
        <strain evidence="12">JP 163 A</strain>
    </source>
</reference>
<evidence type="ECO:0000259" key="10">
    <source>
        <dbReference type="Pfam" id="PF16178"/>
    </source>
</evidence>
<dbReference type="GO" id="GO:0061588">
    <property type="term" value="P:calcium activated phospholipid scrambling"/>
    <property type="evidence" value="ECO:0007669"/>
    <property type="project" value="TreeGrafter"/>
</dbReference>
<dbReference type="PANTHER" id="PTHR12308:SF22">
    <property type="entry name" value="ANOCTAMIN-7"/>
    <property type="match status" value="1"/>
</dbReference>
<keyword evidence="3" id="KW-1003">Cell membrane</keyword>
<sequence length="162" mass="19085">VGIDRLISEEVFTAAYPLHESLGLRQILHEYWSKWSCWRCYQPLDHIREYFGEKIALYFAWIGFYTAWLLPASLIGTLVFLLVSTEDVICTCRKELCESKDSFIMCPLCDICSTWNYSSICFTYKVPVSHLAFLEPASVWPKQRRGQLLSELRVFISYRHFY</sequence>
<evidence type="ECO:0000256" key="5">
    <source>
        <dbReference type="ARBA" id="ARBA00022989"/>
    </source>
</evidence>